<accession>A0ABS8VBV2</accession>
<reference evidence="1 2" key="1">
    <citation type="journal article" date="2021" name="BMC Genomics">
        <title>Datura genome reveals duplications of psychoactive alkaloid biosynthetic genes and high mutation rate following tissue culture.</title>
        <authorList>
            <person name="Rajewski A."/>
            <person name="Carter-House D."/>
            <person name="Stajich J."/>
            <person name="Litt A."/>
        </authorList>
    </citation>
    <scope>NUCLEOTIDE SEQUENCE [LARGE SCALE GENOMIC DNA]</scope>
    <source>
        <strain evidence="1">AR-01</strain>
    </source>
</reference>
<name>A0ABS8VBV2_DATST</name>
<keyword evidence="2" id="KW-1185">Reference proteome</keyword>
<protein>
    <submittedName>
        <fullName evidence="1">Uncharacterized protein</fullName>
    </submittedName>
</protein>
<comment type="caution">
    <text evidence="1">The sequence shown here is derived from an EMBL/GenBank/DDBJ whole genome shotgun (WGS) entry which is preliminary data.</text>
</comment>
<evidence type="ECO:0000313" key="1">
    <source>
        <dbReference type="EMBL" id="MCD9643831.1"/>
    </source>
</evidence>
<dbReference type="Proteomes" id="UP000823775">
    <property type="component" value="Unassembled WGS sequence"/>
</dbReference>
<gene>
    <name evidence="1" type="ORF">HAX54_031678</name>
</gene>
<proteinExistence type="predicted"/>
<organism evidence="1 2">
    <name type="scientific">Datura stramonium</name>
    <name type="common">Jimsonweed</name>
    <name type="synonym">Common thornapple</name>
    <dbReference type="NCBI Taxonomy" id="4076"/>
    <lineage>
        <taxon>Eukaryota</taxon>
        <taxon>Viridiplantae</taxon>
        <taxon>Streptophyta</taxon>
        <taxon>Embryophyta</taxon>
        <taxon>Tracheophyta</taxon>
        <taxon>Spermatophyta</taxon>
        <taxon>Magnoliopsida</taxon>
        <taxon>eudicotyledons</taxon>
        <taxon>Gunneridae</taxon>
        <taxon>Pentapetalae</taxon>
        <taxon>asterids</taxon>
        <taxon>lamiids</taxon>
        <taxon>Solanales</taxon>
        <taxon>Solanaceae</taxon>
        <taxon>Solanoideae</taxon>
        <taxon>Datureae</taxon>
        <taxon>Datura</taxon>
    </lineage>
</organism>
<evidence type="ECO:0000313" key="2">
    <source>
        <dbReference type="Proteomes" id="UP000823775"/>
    </source>
</evidence>
<dbReference type="EMBL" id="JACEIK010004009">
    <property type="protein sequence ID" value="MCD9643831.1"/>
    <property type="molecule type" value="Genomic_DNA"/>
</dbReference>
<sequence length="96" mass="10637">MVYRRRGLLVKVVRGKWGGAGTVVAVLRVTGGGEEFRQWLVWKSGKRGEEGAPVAGHSVAWPGIQRVSWRAEGDERLRLVFRHTSGVAGYPRLRLG</sequence>